<evidence type="ECO:0000313" key="3">
    <source>
        <dbReference type="Proteomes" id="UP000831113"/>
    </source>
</evidence>
<reference evidence="2 3" key="1">
    <citation type="submission" date="2022-03" db="EMBL/GenBank/DDBJ databases">
        <title>Hymenobactersp. isolated from the air.</title>
        <authorList>
            <person name="Won M."/>
            <person name="Kwon S.-W."/>
        </authorList>
    </citation>
    <scope>NUCLEOTIDE SEQUENCE [LARGE SCALE GENOMIC DNA]</scope>
    <source>
        <strain evidence="2 3">KACC 21982</strain>
    </source>
</reference>
<accession>A0ABY4D5B9</accession>
<feature type="compositionally biased region" description="Basic and acidic residues" evidence="1">
    <location>
        <begin position="106"/>
        <end position="125"/>
    </location>
</feature>
<feature type="compositionally biased region" description="Basic and acidic residues" evidence="1">
    <location>
        <begin position="27"/>
        <end position="41"/>
    </location>
</feature>
<proteinExistence type="predicted"/>
<keyword evidence="3" id="KW-1185">Reference proteome</keyword>
<protein>
    <submittedName>
        <fullName evidence="2">Uncharacterized protein</fullName>
    </submittedName>
</protein>
<feature type="compositionally biased region" description="Polar residues" evidence="1">
    <location>
        <begin position="42"/>
        <end position="51"/>
    </location>
</feature>
<gene>
    <name evidence="2" type="ORF">MTX78_07125</name>
</gene>
<name>A0ABY4D5B9_9BACT</name>
<evidence type="ECO:0000313" key="2">
    <source>
        <dbReference type="EMBL" id="UOG76364.1"/>
    </source>
</evidence>
<feature type="region of interest" description="Disordered" evidence="1">
    <location>
        <begin position="1"/>
        <end position="182"/>
    </location>
</feature>
<feature type="compositionally biased region" description="Low complexity" evidence="1">
    <location>
        <begin position="1"/>
        <end position="20"/>
    </location>
</feature>
<dbReference type="RefSeq" id="WP_243801201.1">
    <property type="nucleotide sequence ID" value="NZ_CP094669.1"/>
</dbReference>
<feature type="compositionally biased region" description="Polar residues" evidence="1">
    <location>
        <begin position="132"/>
        <end position="143"/>
    </location>
</feature>
<organism evidence="2 3">
    <name type="scientific">Hymenobacter tibetensis</name>
    <dbReference type="NCBI Taxonomy" id="497967"/>
    <lineage>
        <taxon>Bacteria</taxon>
        <taxon>Pseudomonadati</taxon>
        <taxon>Bacteroidota</taxon>
        <taxon>Cytophagia</taxon>
        <taxon>Cytophagales</taxon>
        <taxon>Hymenobacteraceae</taxon>
        <taxon>Hymenobacter</taxon>
    </lineage>
</organism>
<evidence type="ECO:0000256" key="1">
    <source>
        <dbReference type="SAM" id="MobiDB-lite"/>
    </source>
</evidence>
<sequence>MQTNPSSSDNTSDNADDFNNAPNKYPDNLERGVNDPNDHSHISNPSTSGTPQYGDFGHPESPTASNNQQPDRRAGANPDGQAAPSTVDPLQRGSVPQNLDPQAADLTKDDSYEDQREGWAKDDPRYGGGTRNWATNEPANHSTGAEPETADSERTNPNDGSNDNPDEFSALRKDGGLGIPGK</sequence>
<dbReference type="Proteomes" id="UP000831113">
    <property type="component" value="Chromosome"/>
</dbReference>
<dbReference type="EMBL" id="CP094669">
    <property type="protein sequence ID" value="UOG76364.1"/>
    <property type="molecule type" value="Genomic_DNA"/>
</dbReference>